<dbReference type="Pfam" id="PF01361">
    <property type="entry name" value="Tautomerase"/>
    <property type="match status" value="1"/>
</dbReference>
<protein>
    <recommendedName>
        <fullName evidence="6 10">2-hydroxymuconate tautomerase</fullName>
        <ecNumber evidence="5 10">5.3.2.6</ecNumber>
    </recommendedName>
    <alternativeName>
        <fullName evidence="8 10">4-oxalocrotonate tautomerase</fullName>
    </alternativeName>
</protein>
<keyword evidence="7 10" id="KW-0413">Isomerase</keyword>
<dbReference type="RefSeq" id="WP_009623338.1">
    <property type="nucleotide sequence ID" value="NZ_CP015878.1"/>
</dbReference>
<evidence type="ECO:0000256" key="2">
    <source>
        <dbReference type="ARBA" id="ARBA00003024"/>
    </source>
</evidence>
<dbReference type="GO" id="GO:0016853">
    <property type="term" value="F:isomerase activity"/>
    <property type="evidence" value="ECO:0007669"/>
    <property type="project" value="UniProtKB-UniRule"/>
</dbReference>
<keyword evidence="10" id="KW-0058">Aromatic hydrocarbons catabolism</keyword>
<dbReference type="SUPFAM" id="SSF55331">
    <property type="entry name" value="Tautomerase/MIF"/>
    <property type="match status" value="1"/>
</dbReference>
<organism evidence="12 13">
    <name type="scientific">Pseudomonas citronellolis</name>
    <dbReference type="NCBI Taxonomy" id="53408"/>
    <lineage>
        <taxon>Bacteria</taxon>
        <taxon>Pseudomonadati</taxon>
        <taxon>Pseudomonadota</taxon>
        <taxon>Gammaproteobacteria</taxon>
        <taxon>Pseudomonadales</taxon>
        <taxon>Pseudomonadaceae</taxon>
        <taxon>Pseudomonas</taxon>
    </lineage>
</organism>
<dbReference type="NCBIfam" id="NF002571">
    <property type="entry name" value="PRK02220.1"/>
    <property type="match status" value="1"/>
</dbReference>
<evidence type="ECO:0000313" key="12">
    <source>
        <dbReference type="EMBL" id="ANI15698.1"/>
    </source>
</evidence>
<gene>
    <name evidence="12" type="ORF">A9C11_17695</name>
</gene>
<comment type="catalytic activity">
    <reaction evidence="1 10">
        <text>(2Z,4E)-2-hydroxyhexa-2,4-dienedioate = (3E)-2-oxohex-3-enedioate</text>
        <dbReference type="Rhea" id="RHEA:33431"/>
        <dbReference type="ChEBI" id="CHEBI:28080"/>
        <dbReference type="ChEBI" id="CHEBI:64908"/>
        <dbReference type="EC" id="5.3.2.6"/>
    </reaction>
</comment>
<dbReference type="Gene3D" id="3.30.429.10">
    <property type="entry name" value="Macrophage Migration Inhibitory Factor"/>
    <property type="match status" value="1"/>
</dbReference>
<dbReference type="AlphaFoldDB" id="A0A1A9KDW8"/>
<dbReference type="PANTHER" id="PTHR35530:SF1">
    <property type="entry name" value="2-HYDROXYMUCONATE TAUTOMERASE"/>
    <property type="match status" value="1"/>
</dbReference>
<feature type="domain" description="4-oxalocrotonate tautomerase-like" evidence="11">
    <location>
        <begin position="2"/>
        <end position="57"/>
    </location>
</feature>
<evidence type="ECO:0000256" key="5">
    <source>
        <dbReference type="ARBA" id="ARBA00012667"/>
    </source>
</evidence>
<evidence type="ECO:0000313" key="13">
    <source>
        <dbReference type="Proteomes" id="UP000077748"/>
    </source>
</evidence>
<comment type="function">
    <text evidence="2">Catalyzes the ketonization of 2-hydroxymuconate stereoselectively to yield 2-oxo-3-hexenedioate.</text>
</comment>
<evidence type="ECO:0000256" key="10">
    <source>
        <dbReference type="RuleBase" id="RU362032"/>
    </source>
</evidence>
<evidence type="ECO:0000256" key="1">
    <source>
        <dbReference type="ARBA" id="ARBA00001379"/>
    </source>
</evidence>
<dbReference type="EMBL" id="CP015878">
    <property type="protein sequence ID" value="ANI15698.1"/>
    <property type="molecule type" value="Genomic_DNA"/>
</dbReference>
<dbReference type="NCBIfam" id="TIGR00013">
    <property type="entry name" value="taut"/>
    <property type="match status" value="1"/>
</dbReference>
<evidence type="ECO:0000256" key="7">
    <source>
        <dbReference type="ARBA" id="ARBA00023235"/>
    </source>
</evidence>
<evidence type="ECO:0000256" key="4">
    <source>
        <dbReference type="ARBA" id="ARBA00011643"/>
    </source>
</evidence>
<evidence type="ECO:0000256" key="8">
    <source>
        <dbReference type="ARBA" id="ARBA00029674"/>
    </source>
</evidence>
<dbReference type="PANTHER" id="PTHR35530">
    <property type="entry name" value="TAUTOMERASE-RELATED"/>
    <property type="match status" value="1"/>
</dbReference>
<dbReference type="InterPro" id="IPR018191">
    <property type="entry name" value="4-OT"/>
</dbReference>
<feature type="active site" description="Proton acceptor; via imino nitrogen" evidence="9">
    <location>
        <position position="2"/>
    </location>
</feature>
<evidence type="ECO:0000256" key="9">
    <source>
        <dbReference type="PIRSR" id="PIRSR618191-1"/>
    </source>
</evidence>
<dbReference type="Proteomes" id="UP000077748">
    <property type="component" value="Chromosome"/>
</dbReference>
<evidence type="ECO:0000259" key="11">
    <source>
        <dbReference type="Pfam" id="PF01361"/>
    </source>
</evidence>
<name>A0A1A9KDW8_9PSED</name>
<reference evidence="12 13" key="1">
    <citation type="submission" date="2016-05" db="EMBL/GenBank/DDBJ databases">
        <title>Genome Sequence of Pseudomonas citronellolis Strain SJTE-3, an Estrogens and Persistent Organic Pollutants degradation strain.</title>
        <authorList>
            <person name="Liang R."/>
        </authorList>
    </citation>
    <scope>NUCLEOTIDE SEQUENCE [LARGE SCALE GENOMIC DNA]</scope>
    <source>
        <strain evidence="12 13">SJTE-3</strain>
    </source>
</reference>
<evidence type="ECO:0000256" key="3">
    <source>
        <dbReference type="ARBA" id="ARBA00006723"/>
    </source>
</evidence>
<dbReference type="EC" id="5.3.2.6" evidence="5 10"/>
<sequence>MPILQVHLIAGRSEEQKARLIEALSWAAVETLGAPIESVRVIINEVPNTDFGIAGQTAKQRGR</sequence>
<proteinExistence type="inferred from homology"/>
<dbReference type="InterPro" id="IPR014347">
    <property type="entry name" value="Tautomerase/MIF_sf"/>
</dbReference>
<accession>A0A1A9KDW8</accession>
<evidence type="ECO:0000256" key="6">
    <source>
        <dbReference type="ARBA" id="ARBA00015750"/>
    </source>
</evidence>
<comment type="similarity">
    <text evidence="3 10">Belongs to the 4-oxalocrotonate tautomerase family.</text>
</comment>
<dbReference type="InterPro" id="IPR004370">
    <property type="entry name" value="4-OT-like_dom"/>
</dbReference>
<comment type="subunit">
    <text evidence="4 10">Homohexamer.</text>
</comment>